<reference evidence="6 7" key="1">
    <citation type="journal article" date="2022" name="Front. Microbiol.">
        <title>Male-killing mechanisms vary between Spiroplasma species.</title>
        <authorList>
            <person name="Arai H."/>
            <person name="Inoue M."/>
            <person name="Kageyama D."/>
        </authorList>
    </citation>
    <scope>NUCLEOTIDE SEQUENCE [LARGE SCALE GENOMIC DNA]</scope>
    <source>
        <strain evidence="7">sHm</strain>
    </source>
</reference>
<dbReference type="EMBL" id="AP026933">
    <property type="protein sequence ID" value="BDT04548.1"/>
    <property type="molecule type" value="Genomic_DNA"/>
</dbReference>
<keyword evidence="4" id="KW-0067">ATP-binding</keyword>
<dbReference type="Gene3D" id="3.40.50.300">
    <property type="entry name" value="P-loop containing nucleotide triphosphate hydrolases"/>
    <property type="match status" value="2"/>
</dbReference>
<evidence type="ECO:0000256" key="4">
    <source>
        <dbReference type="ARBA" id="ARBA00022840"/>
    </source>
</evidence>
<dbReference type="Proteomes" id="UP001163387">
    <property type="component" value="Chromosome"/>
</dbReference>
<feature type="domain" description="UvrD-like helicase ATP-binding" evidence="5">
    <location>
        <begin position="9"/>
        <end position="72"/>
    </location>
</feature>
<evidence type="ECO:0000256" key="1">
    <source>
        <dbReference type="ARBA" id="ARBA00022741"/>
    </source>
</evidence>
<dbReference type="InterPro" id="IPR000212">
    <property type="entry name" value="DNA_helicase_UvrD/REP"/>
</dbReference>
<keyword evidence="1" id="KW-0547">Nucleotide-binding</keyword>
<organism evidence="6 7">
    <name type="scientific">Spiroplasma ixodetis</name>
    <dbReference type="NCBI Taxonomy" id="2141"/>
    <lineage>
        <taxon>Bacteria</taxon>
        <taxon>Bacillati</taxon>
        <taxon>Mycoplasmatota</taxon>
        <taxon>Mollicutes</taxon>
        <taxon>Entomoplasmatales</taxon>
        <taxon>Spiroplasmataceae</taxon>
        <taxon>Spiroplasma</taxon>
    </lineage>
</organism>
<keyword evidence="3" id="KW-0347">Helicase</keyword>
<evidence type="ECO:0000256" key="2">
    <source>
        <dbReference type="ARBA" id="ARBA00022801"/>
    </source>
</evidence>
<dbReference type="Pfam" id="PF00580">
    <property type="entry name" value="UvrD-helicase"/>
    <property type="match status" value="1"/>
</dbReference>
<keyword evidence="7" id="KW-1185">Reference proteome</keyword>
<protein>
    <recommendedName>
        <fullName evidence="5">UvrD-like helicase ATP-binding domain-containing protein</fullName>
    </recommendedName>
</protein>
<evidence type="ECO:0000259" key="5">
    <source>
        <dbReference type="Pfam" id="PF00580"/>
    </source>
</evidence>
<proteinExistence type="predicted"/>
<evidence type="ECO:0000256" key="3">
    <source>
        <dbReference type="ARBA" id="ARBA00022806"/>
    </source>
</evidence>
<evidence type="ECO:0000313" key="7">
    <source>
        <dbReference type="Proteomes" id="UP001163387"/>
    </source>
</evidence>
<dbReference type="RefSeq" id="WP_281748293.1">
    <property type="nucleotide sequence ID" value="NZ_AP026933.1"/>
</dbReference>
<dbReference type="InterPro" id="IPR014016">
    <property type="entry name" value="UvrD-like_ATP-bd"/>
</dbReference>
<dbReference type="PANTHER" id="PTHR11070:SF63">
    <property type="entry name" value="DNA HELICASE IV"/>
    <property type="match status" value="1"/>
</dbReference>
<name>A0ABM8BXF3_9MOLU</name>
<dbReference type="PANTHER" id="PTHR11070">
    <property type="entry name" value="UVRD / RECB / PCRA DNA HELICASE FAMILY MEMBER"/>
    <property type="match status" value="1"/>
</dbReference>
<sequence length="216" mass="26115">MYNLIIRIKKYHNPYQYLIIDEFQDVSPLRMKLINQLLVDRQVKKFYFVGDDWQSIYGFSGSRVELFINLLKHSEASVSFINNTYRNSQQLIEITSKYITKDNNMIHKYLQSKKEHFYPIIIYEYKVKNSYSEETNQSEIVARLIEKHYQEDKNYEFLILARTNISIEQLWIDGYFYQKNNKSTTIFLKNFPQAKIKFITVHASKNLFRIFLIKLK</sequence>
<gene>
    <name evidence="6" type="ORF">SHM_21940</name>
</gene>
<evidence type="ECO:0000313" key="6">
    <source>
        <dbReference type="EMBL" id="BDT04548.1"/>
    </source>
</evidence>
<dbReference type="SUPFAM" id="SSF52540">
    <property type="entry name" value="P-loop containing nucleoside triphosphate hydrolases"/>
    <property type="match status" value="1"/>
</dbReference>
<keyword evidence="2" id="KW-0378">Hydrolase</keyword>
<dbReference type="InterPro" id="IPR027417">
    <property type="entry name" value="P-loop_NTPase"/>
</dbReference>
<accession>A0ABM8BXF3</accession>